<proteinExistence type="predicted"/>
<evidence type="ECO:0000313" key="2">
    <source>
        <dbReference type="Proteomes" id="UP000297083"/>
    </source>
</evidence>
<name>A0A4D6DW07_9CAUD</name>
<dbReference type="KEGG" id="vg:55013265"/>
<reference evidence="1 2" key="1">
    <citation type="submission" date="2019-03" db="EMBL/GenBank/DDBJ databases">
        <authorList>
            <person name="Connerton I.F."/>
            <person name="El-Shibiny A."/>
            <person name="Hooton S."/>
            <person name="Mohamed A."/>
            <person name="Taha O."/>
            <person name="E-Sherif H.M."/>
            <person name="Connerton P.L."/>
        </authorList>
    </citation>
    <scope>NUCLEOTIDE SEQUENCE [LARGE SCALE GENOMIC DNA]</scope>
</reference>
<protein>
    <submittedName>
        <fullName evidence="1">Uncharacterized protein</fullName>
    </submittedName>
</protein>
<dbReference type="GeneID" id="55013265"/>
<dbReference type="EMBL" id="MK673511">
    <property type="protein sequence ID" value="QBZ70567.1"/>
    <property type="molecule type" value="Genomic_DNA"/>
</dbReference>
<dbReference type="Proteomes" id="UP000297083">
    <property type="component" value="Segment"/>
</dbReference>
<keyword evidence="2" id="KW-1185">Reference proteome</keyword>
<sequence>MKVEMLIDFNPDINHPKVQELGAYDLFCEIVRLNLNKGYVRFGLKSLTGQYFINCDDIPLHNFRSFCVQIQSYGGVCH</sequence>
<dbReference type="RefSeq" id="YP_009821779.1">
    <property type="nucleotide sequence ID" value="NC_048179.1"/>
</dbReference>
<evidence type="ECO:0000313" key="1">
    <source>
        <dbReference type="EMBL" id="QBZ70567.1"/>
    </source>
</evidence>
<organism evidence="1 2">
    <name type="scientific">Salmonella phage ZCSE2</name>
    <dbReference type="NCBI Taxonomy" id="2562175"/>
    <lineage>
        <taxon>Viruses</taxon>
        <taxon>Duplodnaviria</taxon>
        <taxon>Heunggongvirae</taxon>
        <taxon>Uroviricota</taxon>
        <taxon>Caudoviricetes</taxon>
        <taxon>Loughboroughvirus</taxon>
        <taxon>Loughboroughvirus ZCSE2</taxon>
    </lineage>
</organism>
<accession>A0A4D6DW07</accession>